<dbReference type="PROSITE" id="PS51675">
    <property type="entry name" value="SAM_MT_TRM10"/>
    <property type="match status" value="1"/>
</dbReference>
<keyword evidence="5" id="KW-0949">S-adenosyl-L-methionine</keyword>
<dbReference type="GO" id="GO:0000049">
    <property type="term" value="F:tRNA binding"/>
    <property type="evidence" value="ECO:0007669"/>
    <property type="project" value="TreeGrafter"/>
</dbReference>
<feature type="compositionally biased region" description="Basic and acidic residues" evidence="9">
    <location>
        <begin position="35"/>
        <end position="46"/>
    </location>
</feature>
<feature type="compositionally biased region" description="Acidic residues" evidence="9">
    <location>
        <begin position="384"/>
        <end position="402"/>
    </location>
</feature>
<keyword evidence="12" id="KW-1185">Reference proteome</keyword>
<feature type="domain" description="SAM-dependent MTase TRM10-type" evidence="10">
    <location>
        <begin position="126"/>
        <end position="374"/>
    </location>
</feature>
<evidence type="ECO:0000256" key="8">
    <source>
        <dbReference type="ARBA" id="ARBA00048434"/>
    </source>
</evidence>
<dbReference type="InParanoid" id="A0A0C3CP69"/>
<dbReference type="Gene3D" id="3.40.1280.30">
    <property type="match status" value="1"/>
</dbReference>
<dbReference type="EMBL" id="KN832876">
    <property type="protein sequence ID" value="KIN00809.1"/>
    <property type="molecule type" value="Genomic_DNA"/>
</dbReference>
<evidence type="ECO:0000256" key="2">
    <source>
        <dbReference type="ARBA" id="ARBA00020451"/>
    </source>
</evidence>
<evidence type="ECO:0000256" key="1">
    <source>
        <dbReference type="ARBA" id="ARBA00012797"/>
    </source>
</evidence>
<evidence type="ECO:0000256" key="6">
    <source>
        <dbReference type="ARBA" id="ARBA00031792"/>
    </source>
</evidence>
<comment type="catalytic activity">
    <reaction evidence="8">
        <text>guanosine(9) in tRNA + S-adenosyl-L-methionine = N(1)-methylguanosine(9) in tRNA + S-adenosyl-L-homocysteine + H(+)</text>
        <dbReference type="Rhea" id="RHEA:43156"/>
        <dbReference type="Rhea" id="RHEA-COMP:10367"/>
        <dbReference type="Rhea" id="RHEA-COMP:10368"/>
        <dbReference type="ChEBI" id="CHEBI:15378"/>
        <dbReference type="ChEBI" id="CHEBI:57856"/>
        <dbReference type="ChEBI" id="CHEBI:59789"/>
        <dbReference type="ChEBI" id="CHEBI:73542"/>
        <dbReference type="ChEBI" id="CHEBI:74269"/>
        <dbReference type="EC" id="2.1.1.221"/>
    </reaction>
</comment>
<dbReference type="FunCoup" id="A0A0C3CP69">
    <property type="interactions" value="769"/>
</dbReference>
<dbReference type="InterPro" id="IPR028564">
    <property type="entry name" value="MT_TRM10-typ"/>
</dbReference>
<reference evidence="12" key="2">
    <citation type="submission" date="2015-01" db="EMBL/GenBank/DDBJ databases">
        <title>Evolutionary Origins and Diversification of the Mycorrhizal Mutualists.</title>
        <authorList>
            <consortium name="DOE Joint Genome Institute"/>
            <consortium name="Mycorrhizal Genomics Consortium"/>
            <person name="Kohler A."/>
            <person name="Kuo A."/>
            <person name="Nagy L.G."/>
            <person name="Floudas D."/>
            <person name="Copeland A."/>
            <person name="Barry K.W."/>
            <person name="Cichocki N."/>
            <person name="Veneault-Fourrey C."/>
            <person name="LaButti K."/>
            <person name="Lindquist E.A."/>
            <person name="Lipzen A."/>
            <person name="Lundell T."/>
            <person name="Morin E."/>
            <person name="Murat C."/>
            <person name="Riley R."/>
            <person name="Ohm R."/>
            <person name="Sun H."/>
            <person name="Tunlid A."/>
            <person name="Henrissat B."/>
            <person name="Grigoriev I.V."/>
            <person name="Hibbett D.S."/>
            <person name="Martin F."/>
        </authorList>
    </citation>
    <scope>NUCLEOTIDE SEQUENCE [LARGE SCALE GENOMIC DNA]</scope>
    <source>
        <strain evidence="12">Zn</strain>
    </source>
</reference>
<organism evidence="11 12">
    <name type="scientific">Oidiodendron maius (strain Zn)</name>
    <dbReference type="NCBI Taxonomy" id="913774"/>
    <lineage>
        <taxon>Eukaryota</taxon>
        <taxon>Fungi</taxon>
        <taxon>Dikarya</taxon>
        <taxon>Ascomycota</taxon>
        <taxon>Pezizomycotina</taxon>
        <taxon>Leotiomycetes</taxon>
        <taxon>Leotiomycetes incertae sedis</taxon>
        <taxon>Myxotrichaceae</taxon>
        <taxon>Oidiodendron</taxon>
    </lineage>
</organism>
<name>A0A0C3CP69_OIDMZ</name>
<evidence type="ECO:0000256" key="9">
    <source>
        <dbReference type="SAM" id="MobiDB-lite"/>
    </source>
</evidence>
<evidence type="ECO:0000256" key="7">
    <source>
        <dbReference type="ARBA" id="ARBA00032166"/>
    </source>
</evidence>
<dbReference type="EC" id="2.1.1.221" evidence="1"/>
<evidence type="ECO:0000259" key="10">
    <source>
        <dbReference type="PROSITE" id="PS51675"/>
    </source>
</evidence>
<keyword evidence="4" id="KW-0808">Transferase</keyword>
<dbReference type="CDD" id="cd18089">
    <property type="entry name" value="SPOUT_Trm10-like"/>
    <property type="match status" value="1"/>
</dbReference>
<dbReference type="InterPro" id="IPR007356">
    <property type="entry name" value="tRNA_m1G_MeTrfase_euk"/>
</dbReference>
<dbReference type="OrthoDB" id="278300at2759"/>
<evidence type="ECO:0000256" key="5">
    <source>
        <dbReference type="ARBA" id="ARBA00022691"/>
    </source>
</evidence>
<accession>A0A0C3CP69</accession>
<dbReference type="PANTHER" id="PTHR13563:SF13">
    <property type="entry name" value="TRNA METHYLTRANSFERASE 10 HOMOLOG A"/>
    <property type="match status" value="1"/>
</dbReference>
<evidence type="ECO:0000256" key="4">
    <source>
        <dbReference type="ARBA" id="ARBA00022679"/>
    </source>
</evidence>
<evidence type="ECO:0000256" key="3">
    <source>
        <dbReference type="ARBA" id="ARBA00022603"/>
    </source>
</evidence>
<evidence type="ECO:0000313" key="11">
    <source>
        <dbReference type="EMBL" id="KIN00809.1"/>
    </source>
</evidence>
<reference evidence="11 12" key="1">
    <citation type="submission" date="2014-04" db="EMBL/GenBank/DDBJ databases">
        <authorList>
            <consortium name="DOE Joint Genome Institute"/>
            <person name="Kuo A."/>
            <person name="Martino E."/>
            <person name="Perotto S."/>
            <person name="Kohler A."/>
            <person name="Nagy L.G."/>
            <person name="Floudas D."/>
            <person name="Copeland A."/>
            <person name="Barry K.W."/>
            <person name="Cichocki N."/>
            <person name="Veneault-Fourrey C."/>
            <person name="LaButti K."/>
            <person name="Lindquist E.A."/>
            <person name="Lipzen A."/>
            <person name="Lundell T."/>
            <person name="Morin E."/>
            <person name="Murat C."/>
            <person name="Sun H."/>
            <person name="Tunlid A."/>
            <person name="Henrissat B."/>
            <person name="Grigoriev I.V."/>
            <person name="Hibbett D.S."/>
            <person name="Martin F."/>
            <person name="Nordberg H.P."/>
            <person name="Cantor M.N."/>
            <person name="Hua S.X."/>
        </authorList>
    </citation>
    <scope>NUCLEOTIDE SEQUENCE [LARGE SCALE GENOMIC DNA]</scope>
    <source>
        <strain evidence="11 12">Zn</strain>
    </source>
</reference>
<dbReference type="GO" id="GO:0005634">
    <property type="term" value="C:nucleus"/>
    <property type="evidence" value="ECO:0007669"/>
    <property type="project" value="TreeGrafter"/>
</dbReference>
<feature type="region of interest" description="Disordered" evidence="9">
    <location>
        <begin position="375"/>
        <end position="402"/>
    </location>
</feature>
<dbReference type="AlphaFoldDB" id="A0A0C3CP69"/>
<proteinExistence type="predicted"/>
<dbReference type="HOGENOM" id="CLU_034384_0_0_1"/>
<dbReference type="PANTHER" id="PTHR13563">
    <property type="entry name" value="TRNA (GUANINE-9-) METHYLTRANSFERASE"/>
    <property type="match status" value="1"/>
</dbReference>
<sequence length="402" mass="44678">MSDIEEKPSKIRKLDLPEGAKGSEESPLALFGLGDKNKPEGFREQAGDEANDTQHLESQGVAEEKAVLSKNQLKKIRKQEQWLAGKEYRRTKRRQKHKEKQARKAAAVQEAANDGNEVRKIALAKDSKQHPRRPVQAPIALIMDCDFNDLMTEKELISLGAQLTRCYSDNRSGPFRFYIAVSSWGGSLKTRFETVLANHHLNWKGVRFFESDFQAAAKELNAAMRGQEGGRLVGALSDGEIKATESKPEKLSTEKVVAFVADENTTTDMDDPNPTPSTVYLTSDSPNTLDRLSPNTSYIIGGIVDKNRHKGICYKRACERGIPTAKLPIGEYMTMQSRSVLAVNHVVEIMLKWLETGNWGEAFLSVIPKRKEAKLKVDNGSAEGGEDVTEREDAEGADEFGE</sequence>
<protein>
    <recommendedName>
        <fullName evidence="2">tRNA (guanine(9)-N1)-methyltransferase</fullName>
        <ecNumber evidence="1">2.1.1.221</ecNumber>
    </recommendedName>
    <alternativeName>
        <fullName evidence="7">tRNA methyltransferase 10</fullName>
    </alternativeName>
    <alternativeName>
        <fullName evidence="6">tRNA(m1G9)-methyltransferase</fullName>
    </alternativeName>
</protein>
<evidence type="ECO:0000313" key="12">
    <source>
        <dbReference type="Proteomes" id="UP000054321"/>
    </source>
</evidence>
<keyword evidence="3" id="KW-0489">Methyltransferase</keyword>
<dbReference type="GO" id="GO:0002939">
    <property type="term" value="P:tRNA N1-guanine methylation"/>
    <property type="evidence" value="ECO:0007669"/>
    <property type="project" value="TreeGrafter"/>
</dbReference>
<dbReference type="STRING" id="913774.A0A0C3CP69"/>
<dbReference type="Proteomes" id="UP000054321">
    <property type="component" value="Unassembled WGS sequence"/>
</dbReference>
<feature type="compositionally biased region" description="Basic and acidic residues" evidence="9">
    <location>
        <begin position="1"/>
        <end position="24"/>
    </location>
</feature>
<dbReference type="InterPro" id="IPR038459">
    <property type="entry name" value="MT_TRM10-typ_sf"/>
</dbReference>
<feature type="region of interest" description="Disordered" evidence="9">
    <location>
        <begin position="1"/>
        <end position="65"/>
    </location>
</feature>
<gene>
    <name evidence="11" type="ORF">OIDMADRAFT_197660</name>
</gene>
<dbReference type="GO" id="GO:0052905">
    <property type="term" value="F:tRNA (guanosine(9)-N1)-methyltransferase activity"/>
    <property type="evidence" value="ECO:0007669"/>
    <property type="project" value="UniProtKB-EC"/>
</dbReference>